<accession>A0A094PUG1</accession>
<dbReference type="Gene3D" id="3.40.640.10">
    <property type="entry name" value="Type I PLP-dependent aspartate aminotransferase-like (Major domain)"/>
    <property type="match status" value="1"/>
</dbReference>
<sequence>MALPHIFEVTWPDPSKLGADSKSAALLLNEARETFASHLGIRSDEIHFLGEPNLGFHLGLSGLMSSQRRLVYSNIDRMEVFAVAEGHTSEMLEVDPNGQINFPELMKDDVLALQLCNRETGTIQNGRPKSPDLLAGLFVDATASGTRIKLPANWSTALWDSTAWGGPSGLGVFAVSKSANWSNPLPHLDGRINPGPASLALIVASALAIDSWVADEKNLAAKIAAINSEIRSYISSNIPDSDLAPGGADHLISASFLYVNAEQLVTKLADKGYPVDSGSACSSINMQPSHVLAALGVLTQGNIRLTIHHAITFEAVKEFLEVLSQTVSELRDK</sequence>
<dbReference type="InterPro" id="IPR015424">
    <property type="entry name" value="PyrdxlP-dep_Trfase"/>
</dbReference>
<dbReference type="InterPro" id="IPR015421">
    <property type="entry name" value="PyrdxlP-dep_Trfase_major"/>
</dbReference>
<dbReference type="AlphaFoldDB" id="A0A094PUG1"/>
<evidence type="ECO:0000256" key="1">
    <source>
        <dbReference type="ARBA" id="ARBA00001933"/>
    </source>
</evidence>
<proteinExistence type="predicted"/>
<reference evidence="2" key="1">
    <citation type="submission" date="2014-06" db="EMBL/GenBank/DDBJ databases">
        <title>Key roles for freshwater Actinobacteria revealed by deep metagenomic sequencing.</title>
        <authorList>
            <person name="Ghai R."/>
            <person name="Mizuno C.M."/>
            <person name="Picazo A."/>
            <person name="Camacho A."/>
            <person name="Rodriguez-Valera F."/>
        </authorList>
    </citation>
    <scope>NUCLEOTIDE SEQUENCE</scope>
</reference>
<dbReference type="EMBL" id="JNSL01000191">
    <property type="protein sequence ID" value="KGA13334.1"/>
    <property type="molecule type" value="Genomic_DNA"/>
</dbReference>
<dbReference type="PANTHER" id="PTHR11601:SF34">
    <property type="entry name" value="CYSTEINE DESULFURASE"/>
    <property type="match status" value="1"/>
</dbReference>
<comment type="cofactor">
    <cofactor evidence="1">
        <name>pyridoxal 5'-phosphate</name>
        <dbReference type="ChEBI" id="CHEBI:597326"/>
    </cofactor>
</comment>
<gene>
    <name evidence="2" type="ORF">GM51_19990</name>
</gene>
<dbReference type="SUPFAM" id="SSF53383">
    <property type="entry name" value="PLP-dependent transferases"/>
    <property type="match status" value="1"/>
</dbReference>
<protein>
    <submittedName>
        <fullName evidence="2">Uncharacterized protein</fullName>
    </submittedName>
</protein>
<dbReference type="PANTHER" id="PTHR11601">
    <property type="entry name" value="CYSTEINE DESULFURYLASE FAMILY MEMBER"/>
    <property type="match status" value="1"/>
</dbReference>
<name>A0A094PUG1_9ZZZZ</name>
<comment type="caution">
    <text evidence="2">The sequence shown here is derived from an EMBL/GenBank/DDBJ whole genome shotgun (WGS) entry which is preliminary data.</text>
</comment>
<evidence type="ECO:0000313" key="2">
    <source>
        <dbReference type="EMBL" id="KGA13334.1"/>
    </source>
</evidence>
<dbReference type="Gene3D" id="3.90.1150.10">
    <property type="entry name" value="Aspartate Aminotransferase, domain 1"/>
    <property type="match status" value="1"/>
</dbReference>
<organism evidence="2">
    <name type="scientific">freshwater metagenome</name>
    <dbReference type="NCBI Taxonomy" id="449393"/>
    <lineage>
        <taxon>unclassified sequences</taxon>
        <taxon>metagenomes</taxon>
        <taxon>ecological metagenomes</taxon>
    </lineage>
</organism>
<dbReference type="InterPro" id="IPR015422">
    <property type="entry name" value="PyrdxlP-dep_Trfase_small"/>
</dbReference>